<keyword evidence="2" id="KW-0808">Transferase</keyword>
<dbReference type="AlphaFoldDB" id="A0A4D7QP18"/>
<dbReference type="EMBL" id="CP039865">
    <property type="protein sequence ID" value="QCK86717.1"/>
    <property type="molecule type" value="Genomic_DNA"/>
</dbReference>
<dbReference type="CDD" id="cd04301">
    <property type="entry name" value="NAT_SF"/>
    <property type="match status" value="1"/>
</dbReference>
<dbReference type="Gene3D" id="3.40.630.30">
    <property type="match status" value="1"/>
</dbReference>
<reference evidence="2 3" key="1">
    <citation type="submission" date="2019-04" db="EMBL/GenBank/DDBJ databases">
        <title>Phreatobacter aquaticus sp. nov.</title>
        <authorList>
            <person name="Choi A."/>
            <person name="Baek K."/>
        </authorList>
    </citation>
    <scope>NUCLEOTIDE SEQUENCE [LARGE SCALE GENOMIC DNA]</scope>
    <source>
        <strain evidence="2 3">NMCR1094</strain>
    </source>
</reference>
<dbReference type="PROSITE" id="PS51186">
    <property type="entry name" value="GNAT"/>
    <property type="match status" value="1"/>
</dbReference>
<dbReference type="InterPro" id="IPR051531">
    <property type="entry name" value="N-acetyltransferase"/>
</dbReference>
<dbReference type="InterPro" id="IPR016181">
    <property type="entry name" value="Acyl_CoA_acyltransferase"/>
</dbReference>
<dbReference type="OrthoDB" id="7263714at2"/>
<dbReference type="SUPFAM" id="SSF55729">
    <property type="entry name" value="Acyl-CoA N-acyltransferases (Nat)"/>
    <property type="match status" value="1"/>
</dbReference>
<accession>A0A4D7QP18</accession>
<evidence type="ECO:0000313" key="3">
    <source>
        <dbReference type="Proteomes" id="UP000298588"/>
    </source>
</evidence>
<name>A0A4D7QP18_9HYPH</name>
<organism evidence="2 3">
    <name type="scientific">Phreatobacter aquaticus</name>
    <dbReference type="NCBI Taxonomy" id="2570229"/>
    <lineage>
        <taxon>Bacteria</taxon>
        <taxon>Pseudomonadati</taxon>
        <taxon>Pseudomonadota</taxon>
        <taxon>Alphaproteobacteria</taxon>
        <taxon>Hyphomicrobiales</taxon>
        <taxon>Phreatobacteraceae</taxon>
        <taxon>Phreatobacter</taxon>
    </lineage>
</organism>
<evidence type="ECO:0000313" key="2">
    <source>
        <dbReference type="EMBL" id="QCK86717.1"/>
    </source>
</evidence>
<dbReference type="PANTHER" id="PTHR43792">
    <property type="entry name" value="GNAT FAMILY, PUTATIVE (AFU_ORTHOLOGUE AFUA_3G00765)-RELATED-RELATED"/>
    <property type="match status" value="1"/>
</dbReference>
<gene>
    <name evidence="2" type="ORF">E8L99_13595</name>
</gene>
<protein>
    <submittedName>
        <fullName evidence="2">GNAT family N-acetyltransferase</fullName>
    </submittedName>
</protein>
<dbReference type="InterPro" id="IPR000182">
    <property type="entry name" value="GNAT_dom"/>
</dbReference>
<dbReference type="GO" id="GO:0016747">
    <property type="term" value="F:acyltransferase activity, transferring groups other than amino-acyl groups"/>
    <property type="evidence" value="ECO:0007669"/>
    <property type="project" value="InterPro"/>
</dbReference>
<keyword evidence="3" id="KW-1185">Reference proteome</keyword>
<sequence>MPSPLPLMTLPAPLVTARLVLSAITAADFEDLARLAADPEVGGKLKHGVLTPDQSRALLQDYCDGWNRLGYGVFMVRRRDDHRFVGLAGLWEHDDGHGAALRYAVMPEHRGQGFTKEAVVAVLDFAAARGLGTIRAVTRETNAVSRKILTGLGFHLVELRQKADRRVAIYSQHSPEPS</sequence>
<dbReference type="PANTHER" id="PTHR43792:SF16">
    <property type="entry name" value="N-ACETYLTRANSFERASE DOMAIN-CONTAINING PROTEIN"/>
    <property type="match status" value="1"/>
</dbReference>
<evidence type="ECO:0000259" key="1">
    <source>
        <dbReference type="PROSITE" id="PS51186"/>
    </source>
</evidence>
<proteinExistence type="predicted"/>
<dbReference type="Proteomes" id="UP000298588">
    <property type="component" value="Chromosome"/>
</dbReference>
<dbReference type="KEGG" id="paqt:E8L99_13595"/>
<feature type="domain" description="N-acetyltransferase" evidence="1">
    <location>
        <begin position="19"/>
        <end position="176"/>
    </location>
</feature>
<dbReference type="Pfam" id="PF13302">
    <property type="entry name" value="Acetyltransf_3"/>
    <property type="match status" value="1"/>
</dbReference>